<dbReference type="Proteomes" id="UP000735302">
    <property type="component" value="Unassembled WGS sequence"/>
</dbReference>
<dbReference type="PANTHER" id="PTHR45672:SF2">
    <property type="entry name" value="PROTEIN DISULFIDE-ISOMERASE A5"/>
    <property type="match status" value="1"/>
</dbReference>
<dbReference type="PROSITE" id="PS51352">
    <property type="entry name" value="THIOREDOXIN_2"/>
    <property type="match status" value="2"/>
</dbReference>
<evidence type="ECO:0000313" key="5">
    <source>
        <dbReference type="Proteomes" id="UP000735302"/>
    </source>
</evidence>
<proteinExistence type="inferred from homology"/>
<reference evidence="4 5" key="1">
    <citation type="journal article" date="2021" name="Elife">
        <title>Chloroplast acquisition without the gene transfer in kleptoplastic sea slugs, Plakobranchus ocellatus.</title>
        <authorList>
            <person name="Maeda T."/>
            <person name="Takahashi S."/>
            <person name="Yoshida T."/>
            <person name="Shimamura S."/>
            <person name="Takaki Y."/>
            <person name="Nagai Y."/>
            <person name="Toyoda A."/>
            <person name="Suzuki Y."/>
            <person name="Arimoto A."/>
            <person name="Ishii H."/>
            <person name="Satoh N."/>
            <person name="Nishiyama T."/>
            <person name="Hasebe M."/>
            <person name="Maruyama T."/>
            <person name="Minagawa J."/>
            <person name="Obokata J."/>
            <person name="Shigenobu S."/>
        </authorList>
    </citation>
    <scope>NUCLEOTIDE SEQUENCE [LARGE SCALE GENOMIC DNA]</scope>
</reference>
<name>A0AAV4BM53_9GAST</name>
<dbReference type="CDD" id="cd02961">
    <property type="entry name" value="PDI_a_family"/>
    <property type="match status" value="1"/>
</dbReference>
<dbReference type="SUPFAM" id="SSF52833">
    <property type="entry name" value="Thioredoxin-like"/>
    <property type="match status" value="2"/>
</dbReference>
<protein>
    <submittedName>
        <fullName evidence="4">Protein disulfide-isomerase a5</fullName>
    </submittedName>
</protein>
<comment type="caution">
    <text evidence="4">The sequence shown here is derived from an EMBL/GenBank/DDBJ whole genome shotgun (WGS) entry which is preliminary data.</text>
</comment>
<dbReference type="AlphaFoldDB" id="A0AAV4BM53"/>
<feature type="compositionally biased region" description="Pro residues" evidence="2">
    <location>
        <begin position="1"/>
        <end position="12"/>
    </location>
</feature>
<dbReference type="CDD" id="cd02997">
    <property type="entry name" value="PDI_a_PDIR"/>
    <property type="match status" value="1"/>
</dbReference>
<dbReference type="EMBL" id="BLXT01005154">
    <property type="protein sequence ID" value="GFO20238.1"/>
    <property type="molecule type" value="Genomic_DNA"/>
</dbReference>
<feature type="region of interest" description="Disordered" evidence="2">
    <location>
        <begin position="1"/>
        <end position="21"/>
    </location>
</feature>
<dbReference type="GO" id="GO:0005783">
    <property type="term" value="C:endoplasmic reticulum"/>
    <property type="evidence" value="ECO:0007669"/>
    <property type="project" value="TreeGrafter"/>
</dbReference>
<evidence type="ECO:0000259" key="3">
    <source>
        <dbReference type="PROSITE" id="PS51352"/>
    </source>
</evidence>
<feature type="domain" description="Thioredoxin" evidence="3">
    <location>
        <begin position="131"/>
        <end position="268"/>
    </location>
</feature>
<dbReference type="GO" id="GO:0003756">
    <property type="term" value="F:protein disulfide isomerase activity"/>
    <property type="evidence" value="ECO:0007669"/>
    <property type="project" value="InterPro"/>
</dbReference>
<dbReference type="Gene3D" id="3.40.30.10">
    <property type="entry name" value="Glutaredoxin"/>
    <property type="match status" value="2"/>
</dbReference>
<comment type="similarity">
    <text evidence="1">Belongs to the protein disulfide isomerase family.</text>
</comment>
<dbReference type="GO" id="GO:0006457">
    <property type="term" value="P:protein folding"/>
    <property type="evidence" value="ECO:0007669"/>
    <property type="project" value="TreeGrafter"/>
</dbReference>
<dbReference type="InterPro" id="IPR036249">
    <property type="entry name" value="Thioredoxin-like_sf"/>
</dbReference>
<dbReference type="InterPro" id="IPR051063">
    <property type="entry name" value="PDI"/>
</dbReference>
<evidence type="ECO:0000256" key="1">
    <source>
        <dbReference type="ARBA" id="ARBA00006347"/>
    </source>
</evidence>
<keyword evidence="5" id="KW-1185">Reference proteome</keyword>
<dbReference type="PANTHER" id="PTHR45672">
    <property type="entry name" value="PROTEIN DISULFIDE-ISOMERASE C17H9.14C-RELATED"/>
    <property type="match status" value="1"/>
</dbReference>
<dbReference type="PROSITE" id="PS00194">
    <property type="entry name" value="THIOREDOXIN_1"/>
    <property type="match status" value="1"/>
</dbReference>
<dbReference type="InterPro" id="IPR013766">
    <property type="entry name" value="Thioredoxin_domain"/>
</dbReference>
<dbReference type="PRINTS" id="PR00421">
    <property type="entry name" value="THIOREDOXIN"/>
</dbReference>
<organism evidence="4 5">
    <name type="scientific">Plakobranchus ocellatus</name>
    <dbReference type="NCBI Taxonomy" id="259542"/>
    <lineage>
        <taxon>Eukaryota</taxon>
        <taxon>Metazoa</taxon>
        <taxon>Spiralia</taxon>
        <taxon>Lophotrochozoa</taxon>
        <taxon>Mollusca</taxon>
        <taxon>Gastropoda</taxon>
        <taxon>Heterobranchia</taxon>
        <taxon>Euthyneura</taxon>
        <taxon>Panpulmonata</taxon>
        <taxon>Sacoglossa</taxon>
        <taxon>Placobranchoidea</taxon>
        <taxon>Plakobranchidae</taxon>
        <taxon>Plakobranchus</taxon>
    </lineage>
</organism>
<accession>A0AAV4BM53</accession>
<dbReference type="Pfam" id="PF00085">
    <property type="entry name" value="Thioredoxin"/>
    <property type="match status" value="2"/>
</dbReference>
<feature type="domain" description="Thioredoxin" evidence="3">
    <location>
        <begin position="4"/>
        <end position="129"/>
    </location>
</feature>
<dbReference type="InterPro" id="IPR017937">
    <property type="entry name" value="Thioredoxin_CS"/>
</dbReference>
<dbReference type="InterPro" id="IPR046374">
    <property type="entry name" value="PDI_a_PDIR"/>
</dbReference>
<gene>
    <name evidence="4" type="ORF">PoB_004674300</name>
</gene>
<evidence type="ECO:0000313" key="4">
    <source>
        <dbReference type="EMBL" id="GFO20238.1"/>
    </source>
</evidence>
<evidence type="ECO:0000256" key="2">
    <source>
        <dbReference type="SAM" id="MobiDB-lite"/>
    </source>
</evidence>
<sequence>MQNPQEPPPPPPPEKKWEEVESEVVHLTDETFKPFLKKKKHCLVMFYAPWCGHCKKAKPEFMAAASKLKEDTKVAFAAVDCTVQSGTCSSHDVTGYPTFKYFNYGKNAQKYMGGRQEADFLAYMQDPLNPAPAPSTASPPQAEPVEDQWKEMEGWENLQLLTKNNFVENIAKNAQTLVMFYAPWCGHCKKMKPDFALAARTVVNLGLGQLVAIDATQERDLASQYGVSGYPTLPSEPALGFAGTCLSWVRTHHWQRSEASDHLNVEKL</sequence>